<dbReference type="InterPro" id="IPR014729">
    <property type="entry name" value="Rossmann-like_a/b/a_fold"/>
</dbReference>
<comment type="similarity">
    <text evidence="2">Belongs to the asparagine synthetase family.</text>
</comment>
<comment type="catalytic activity">
    <reaction evidence="7">
        <text>L-aspartate + L-glutamine + ATP + H2O = L-asparagine + L-glutamate + AMP + diphosphate + H(+)</text>
        <dbReference type="Rhea" id="RHEA:12228"/>
        <dbReference type="ChEBI" id="CHEBI:15377"/>
        <dbReference type="ChEBI" id="CHEBI:15378"/>
        <dbReference type="ChEBI" id="CHEBI:29985"/>
        <dbReference type="ChEBI" id="CHEBI:29991"/>
        <dbReference type="ChEBI" id="CHEBI:30616"/>
        <dbReference type="ChEBI" id="CHEBI:33019"/>
        <dbReference type="ChEBI" id="CHEBI:58048"/>
        <dbReference type="ChEBI" id="CHEBI:58359"/>
        <dbReference type="ChEBI" id="CHEBI:456215"/>
        <dbReference type="EC" id="6.3.5.4"/>
    </reaction>
</comment>
<dbReference type="PIRSF" id="PIRSF001589">
    <property type="entry name" value="Asn_synthetase_glu-h"/>
    <property type="match status" value="1"/>
</dbReference>
<evidence type="ECO:0000313" key="9">
    <source>
        <dbReference type="EMBL" id="MBR9973712.1"/>
    </source>
</evidence>
<dbReference type="Proteomes" id="UP000680714">
    <property type="component" value="Unassembled WGS sequence"/>
</dbReference>
<dbReference type="GO" id="GO:0004066">
    <property type="term" value="F:asparagine synthase (glutamine-hydrolyzing) activity"/>
    <property type="evidence" value="ECO:0007669"/>
    <property type="project" value="UniProtKB-EC"/>
</dbReference>
<dbReference type="EC" id="6.3.5.4" evidence="3"/>
<dbReference type="InterPro" id="IPR006426">
    <property type="entry name" value="Asn_synth_AEB"/>
</dbReference>
<evidence type="ECO:0000259" key="8">
    <source>
        <dbReference type="PROSITE" id="PS51278"/>
    </source>
</evidence>
<dbReference type="RefSeq" id="WP_211551697.1">
    <property type="nucleotide sequence ID" value="NZ_JAGTUF010000029.1"/>
</dbReference>
<dbReference type="InterPro" id="IPR001962">
    <property type="entry name" value="Asn_synthase"/>
</dbReference>
<name>A0ABS5IH33_9PROT</name>
<dbReference type="NCBIfam" id="TIGR01536">
    <property type="entry name" value="asn_synth_AEB"/>
    <property type="match status" value="1"/>
</dbReference>
<comment type="pathway">
    <text evidence="1">Amino-acid biosynthesis; L-asparagine biosynthesis; L-asparagine from L-aspartate (L-Gln route): step 1/1.</text>
</comment>
<dbReference type="Pfam" id="PF13537">
    <property type="entry name" value="GATase_7"/>
    <property type="match status" value="1"/>
</dbReference>
<organism evidence="9 10">
    <name type="scientific">Magnetospirillum sulfuroxidans</name>
    <dbReference type="NCBI Taxonomy" id="611300"/>
    <lineage>
        <taxon>Bacteria</taxon>
        <taxon>Pseudomonadati</taxon>
        <taxon>Pseudomonadota</taxon>
        <taxon>Alphaproteobacteria</taxon>
        <taxon>Rhodospirillales</taxon>
        <taxon>Rhodospirillaceae</taxon>
        <taxon>Magnetospirillum</taxon>
    </lineage>
</organism>
<keyword evidence="4" id="KW-0547">Nucleotide-binding</keyword>
<reference evidence="9 10" key="1">
    <citation type="submission" date="2021-04" db="EMBL/GenBank/DDBJ databases">
        <title>Magnetospirillum sulfuroxidans sp. nov., a facultative chemolithoautotrophic sulfur-oxidizing alphaproteobacterium isolated from freshwater sediment and proposals for Paramagetospirillum gen. nov., and Magnetospirillaceae fam. nov.</title>
        <authorList>
            <person name="Koziaeva V."/>
            <person name="Geelhoed J.S."/>
            <person name="Sorokin D.Y."/>
            <person name="Grouzdev D.S."/>
        </authorList>
    </citation>
    <scope>NUCLEOTIDE SEQUENCE [LARGE SCALE GENOMIC DNA]</scope>
    <source>
        <strain evidence="9 10">J10</strain>
    </source>
</reference>
<evidence type="ECO:0000256" key="5">
    <source>
        <dbReference type="ARBA" id="ARBA00022840"/>
    </source>
</evidence>
<keyword evidence="6" id="KW-0315">Glutamine amidotransferase</keyword>
<sequence>MCGIAGIMSAERSVNAQAVRAMTGLMAHRGPDGAGLWEGANGRLMLGHRRLAIIDPTPASAQPFVADGVTLTFNGEIYNYREIRAELTTRGHAFTTEGDAEVIIAAWRQWGEACVEFFNGMFAFALWDTDKRQLFCARDRFGEKPFLYVRGVGFFAFASEFKALLALEGVSSVIDTPRLARFLTVPADGLDRGETTLFPAIRQLPPAHAASIDLDTLTMRSTCYWSGQPAPEVRHLSAHDAANTFRDLLTDSVRLRLRSDVPLGSCLSGGLDSGAIVCLARHELGESVPYHTFSGRFPGTSADEGAYMESIAAATHPIRHDIAPKPSVLLDELAQFAWANELPVDSASQYAQYCVFRLARQNGVKVLLDGQGADEILGGYEQYFTAYLRGGGRNSPLIASRYGDALTQVQPWHAALPTGLRRLLARSLNKGSDISFGLTGDVRVERRPPPANLHEALRRDALDGFLGTLLRYGDRNSMAHSVEVRLPFTDHRLFEFAQGLPAEQLMGDGETKRLLRQAMNGILPDMVRLRWRKHGFVPPQVNWLHDGLLKAVEQVVEDPSLSALWDRRWWRSAIRRFHAGDTTQAAGLWKVLATEAWRAHFLEPAARQHKFQPLL</sequence>
<proteinExistence type="inferred from homology"/>
<evidence type="ECO:0000256" key="4">
    <source>
        <dbReference type="ARBA" id="ARBA00022741"/>
    </source>
</evidence>
<dbReference type="CDD" id="cd01991">
    <property type="entry name" value="Asn_synthase_B_C"/>
    <property type="match status" value="1"/>
</dbReference>
<dbReference type="Gene3D" id="3.40.50.620">
    <property type="entry name" value="HUPs"/>
    <property type="match status" value="1"/>
</dbReference>
<protein>
    <recommendedName>
        <fullName evidence="3">asparagine synthase (glutamine-hydrolyzing)</fullName>
        <ecNumber evidence="3">6.3.5.4</ecNumber>
    </recommendedName>
</protein>
<keyword evidence="9" id="KW-0436">Ligase</keyword>
<evidence type="ECO:0000256" key="2">
    <source>
        <dbReference type="ARBA" id="ARBA00005752"/>
    </source>
</evidence>
<accession>A0ABS5IH33</accession>
<gene>
    <name evidence="9" type="primary">asnB</name>
    <name evidence="9" type="ORF">KEC16_18455</name>
</gene>
<dbReference type="PANTHER" id="PTHR43284">
    <property type="entry name" value="ASPARAGINE SYNTHETASE (GLUTAMINE-HYDROLYZING)"/>
    <property type="match status" value="1"/>
</dbReference>
<dbReference type="PANTHER" id="PTHR43284:SF1">
    <property type="entry name" value="ASPARAGINE SYNTHETASE"/>
    <property type="match status" value="1"/>
</dbReference>
<feature type="domain" description="Glutamine amidotransferase type-2" evidence="8">
    <location>
        <begin position="2"/>
        <end position="215"/>
    </location>
</feature>
<evidence type="ECO:0000256" key="1">
    <source>
        <dbReference type="ARBA" id="ARBA00005187"/>
    </source>
</evidence>
<evidence type="ECO:0000256" key="6">
    <source>
        <dbReference type="ARBA" id="ARBA00022962"/>
    </source>
</evidence>
<dbReference type="InterPro" id="IPR033738">
    <property type="entry name" value="AsnB_N"/>
</dbReference>
<evidence type="ECO:0000256" key="7">
    <source>
        <dbReference type="ARBA" id="ARBA00048741"/>
    </source>
</evidence>
<dbReference type="SUPFAM" id="SSF56235">
    <property type="entry name" value="N-terminal nucleophile aminohydrolases (Ntn hydrolases)"/>
    <property type="match status" value="1"/>
</dbReference>
<dbReference type="Pfam" id="PF00733">
    <property type="entry name" value="Asn_synthase"/>
    <property type="match status" value="1"/>
</dbReference>
<dbReference type="PROSITE" id="PS51278">
    <property type="entry name" value="GATASE_TYPE_2"/>
    <property type="match status" value="1"/>
</dbReference>
<dbReference type="Gene3D" id="3.60.20.10">
    <property type="entry name" value="Glutamine Phosphoribosylpyrophosphate, subunit 1, domain 1"/>
    <property type="match status" value="1"/>
</dbReference>
<evidence type="ECO:0000313" key="10">
    <source>
        <dbReference type="Proteomes" id="UP000680714"/>
    </source>
</evidence>
<dbReference type="EMBL" id="JAGTUF010000029">
    <property type="protein sequence ID" value="MBR9973712.1"/>
    <property type="molecule type" value="Genomic_DNA"/>
</dbReference>
<dbReference type="InterPro" id="IPR029055">
    <property type="entry name" value="Ntn_hydrolases_N"/>
</dbReference>
<dbReference type="SUPFAM" id="SSF52402">
    <property type="entry name" value="Adenine nucleotide alpha hydrolases-like"/>
    <property type="match status" value="1"/>
</dbReference>
<dbReference type="InterPro" id="IPR051786">
    <property type="entry name" value="ASN_synthetase/amidase"/>
</dbReference>
<keyword evidence="10" id="KW-1185">Reference proteome</keyword>
<dbReference type="InterPro" id="IPR017932">
    <property type="entry name" value="GATase_2_dom"/>
</dbReference>
<evidence type="ECO:0000256" key="3">
    <source>
        <dbReference type="ARBA" id="ARBA00012737"/>
    </source>
</evidence>
<comment type="caution">
    <text evidence="9">The sequence shown here is derived from an EMBL/GenBank/DDBJ whole genome shotgun (WGS) entry which is preliminary data.</text>
</comment>
<dbReference type="CDD" id="cd00712">
    <property type="entry name" value="AsnB"/>
    <property type="match status" value="1"/>
</dbReference>
<keyword evidence="5" id="KW-0067">ATP-binding</keyword>